<reference evidence="1 2" key="1">
    <citation type="submission" date="2024-09" db="EMBL/GenBank/DDBJ databases">
        <authorList>
            <person name="Sun Q."/>
            <person name="Mori K."/>
        </authorList>
    </citation>
    <scope>NUCLEOTIDE SEQUENCE [LARGE SCALE GENOMIC DNA]</scope>
    <source>
        <strain evidence="1 2">CCM 4839</strain>
    </source>
</reference>
<proteinExistence type="predicted"/>
<organism evidence="1 2">
    <name type="scientific">Paenibacillus mendelii</name>
    <dbReference type="NCBI Taxonomy" id="206163"/>
    <lineage>
        <taxon>Bacteria</taxon>
        <taxon>Bacillati</taxon>
        <taxon>Bacillota</taxon>
        <taxon>Bacilli</taxon>
        <taxon>Bacillales</taxon>
        <taxon>Paenibacillaceae</taxon>
        <taxon>Paenibacillus</taxon>
    </lineage>
</organism>
<accession>A0ABV6JFU4</accession>
<dbReference type="Proteomes" id="UP001589818">
    <property type="component" value="Unassembled WGS sequence"/>
</dbReference>
<name>A0ABV6JFU4_9BACL</name>
<protein>
    <submittedName>
        <fullName evidence="1">Uncharacterized protein</fullName>
    </submittedName>
</protein>
<keyword evidence="2" id="KW-1185">Reference proteome</keyword>
<comment type="caution">
    <text evidence="1">The sequence shown here is derived from an EMBL/GenBank/DDBJ whole genome shotgun (WGS) entry which is preliminary data.</text>
</comment>
<dbReference type="RefSeq" id="WP_204815558.1">
    <property type="nucleotide sequence ID" value="NZ_JANHOF010000001.1"/>
</dbReference>
<evidence type="ECO:0000313" key="2">
    <source>
        <dbReference type="Proteomes" id="UP001589818"/>
    </source>
</evidence>
<evidence type="ECO:0000313" key="1">
    <source>
        <dbReference type="EMBL" id="MFC0394417.1"/>
    </source>
</evidence>
<sequence>MNTRTLYERTKQMIFNKPIGQYDFILQSKDRKSNIIFTFMELELKHLSSINYLVNINDHKFSGEVSVWIEKEMFSDFIEDLIDANNKRTGSINLRSMSSEEMEINFISQRFGRYEIAYSIKRTGYSENTIIQTLLKGSFEYDIEFFNPLEEKLKEINKILI</sequence>
<gene>
    <name evidence="1" type="ORF">ACFFJ8_24050</name>
</gene>
<dbReference type="EMBL" id="JBHLVF010000041">
    <property type="protein sequence ID" value="MFC0394417.1"/>
    <property type="molecule type" value="Genomic_DNA"/>
</dbReference>